<proteinExistence type="inferred from homology"/>
<evidence type="ECO:0000256" key="15">
    <source>
        <dbReference type="ARBA" id="ARBA00070199"/>
    </source>
</evidence>
<comment type="cofactor">
    <cofactor evidence="16">
        <name>[2Fe-2S] cluster</name>
        <dbReference type="ChEBI" id="CHEBI:190135"/>
    </cofactor>
    <text evidence="16">Binds 1 [2Fe-2S] cluster. The cluster is coordinated with 3 cysteines and 1 arginine.</text>
</comment>
<evidence type="ECO:0000313" key="20">
    <source>
        <dbReference type="Proteomes" id="UP000003240"/>
    </source>
</evidence>
<dbReference type="SFLD" id="SFLDS00029">
    <property type="entry name" value="Radical_SAM"/>
    <property type="match status" value="1"/>
</dbReference>
<comment type="caution">
    <text evidence="19">The sequence shown here is derived from an EMBL/GenBank/DDBJ whole genome shotgun (WGS) entry which is preliminary data.</text>
</comment>
<keyword evidence="6 16" id="KW-0808">Transferase</keyword>
<dbReference type="Gene3D" id="3.20.20.70">
    <property type="entry name" value="Aldolase class I"/>
    <property type="match status" value="1"/>
</dbReference>
<protein>
    <recommendedName>
        <fullName evidence="15 16">Biotin synthase</fullName>
        <ecNumber evidence="4 16">2.8.1.6</ecNumber>
    </recommendedName>
</protein>
<reference evidence="19 20" key="1">
    <citation type="journal article" date="2011" name="EMBO J.">
        <title>Structural diversity of bacterial flagellar motors.</title>
        <authorList>
            <person name="Chen S."/>
            <person name="Beeby M."/>
            <person name="Murphy G.E."/>
            <person name="Leadbetter J.R."/>
            <person name="Hendrixson D.R."/>
            <person name="Briegel A."/>
            <person name="Li Z."/>
            <person name="Shi J."/>
            <person name="Tocheva E.I."/>
            <person name="Muller A."/>
            <person name="Dobro M.J."/>
            <person name="Jensen G.J."/>
        </authorList>
    </citation>
    <scope>NUCLEOTIDE SEQUENCE [LARGE SCALE GENOMIC DNA]</scope>
    <source>
        <strain evidence="19 20">DSM 6540</strain>
    </source>
</reference>
<feature type="binding site" evidence="16 17">
    <location>
        <position position="71"/>
    </location>
    <ligand>
        <name>[4Fe-4S] cluster</name>
        <dbReference type="ChEBI" id="CHEBI:49883"/>
        <note>4Fe-4S-S-AdoMet</note>
    </ligand>
</feature>
<evidence type="ECO:0000256" key="7">
    <source>
        <dbReference type="ARBA" id="ARBA00022691"/>
    </source>
</evidence>
<dbReference type="RefSeq" id="WP_004093863.1">
    <property type="nucleotide sequence ID" value="NZ_AFGF01000049.1"/>
</dbReference>
<dbReference type="InterPro" id="IPR013785">
    <property type="entry name" value="Aldolase_TIM"/>
</dbReference>
<keyword evidence="8 16" id="KW-0001">2Fe-2S</keyword>
<keyword evidence="11 16" id="KW-0408">Iron</keyword>
<evidence type="ECO:0000256" key="9">
    <source>
        <dbReference type="ARBA" id="ARBA00022723"/>
    </source>
</evidence>
<dbReference type="Proteomes" id="UP000003240">
    <property type="component" value="Unassembled WGS sequence"/>
</dbReference>
<dbReference type="InterPro" id="IPR007197">
    <property type="entry name" value="rSAM"/>
</dbReference>
<dbReference type="UniPathway" id="UPA00078">
    <property type="reaction ID" value="UER00162"/>
</dbReference>
<dbReference type="InterPro" id="IPR010722">
    <property type="entry name" value="BATS_dom"/>
</dbReference>
<evidence type="ECO:0000256" key="3">
    <source>
        <dbReference type="ARBA" id="ARBA00011738"/>
    </source>
</evidence>
<dbReference type="EMBL" id="AFGF01000049">
    <property type="protein sequence ID" value="EGO64847.1"/>
    <property type="molecule type" value="Genomic_DNA"/>
</dbReference>
<dbReference type="FunFam" id="3.20.20.70:FF:000026">
    <property type="entry name" value="Biotin synthase"/>
    <property type="match status" value="1"/>
</dbReference>
<comment type="cofactor">
    <cofactor evidence="17">
        <name>[2Fe-2S] cluster</name>
        <dbReference type="ChEBI" id="CHEBI:190135"/>
    </cofactor>
    <text evidence="17">Binds 1 [2Fe-2S] cluster. The cluster is coordinated with 3 cysteines and 1 arginine.</text>
</comment>
<comment type="function">
    <text evidence="14 16">Catalyzes the conversion of dethiobiotin (DTB) to biotin by the insertion of a sulfur atom into dethiobiotin via a radical-based mechanism.</text>
</comment>
<evidence type="ECO:0000256" key="5">
    <source>
        <dbReference type="ARBA" id="ARBA00022485"/>
    </source>
</evidence>
<feature type="binding site" evidence="16 17">
    <location>
        <position position="74"/>
    </location>
    <ligand>
        <name>[4Fe-4S] cluster</name>
        <dbReference type="ChEBI" id="CHEBI:49883"/>
        <note>4Fe-4S-S-AdoMet</note>
    </ligand>
</feature>
<dbReference type="InterPro" id="IPR006638">
    <property type="entry name" value="Elp3/MiaA/NifB-like_rSAM"/>
</dbReference>
<dbReference type="GO" id="GO:0051539">
    <property type="term" value="F:4 iron, 4 sulfur cluster binding"/>
    <property type="evidence" value="ECO:0007669"/>
    <property type="project" value="UniProtKB-KW"/>
</dbReference>
<evidence type="ECO:0000256" key="13">
    <source>
        <dbReference type="ARBA" id="ARBA00051157"/>
    </source>
</evidence>
<feature type="binding site" evidence="16 17">
    <location>
        <position position="204"/>
    </location>
    <ligand>
        <name>[2Fe-2S] cluster</name>
        <dbReference type="ChEBI" id="CHEBI:190135"/>
    </ligand>
</feature>
<comment type="similarity">
    <text evidence="2 16">Belongs to the radical SAM superfamily. Biotin synthase family.</text>
</comment>
<keyword evidence="5 16" id="KW-0004">4Fe-4S</keyword>
<feature type="domain" description="Radical SAM core" evidence="18">
    <location>
        <begin position="50"/>
        <end position="279"/>
    </location>
</feature>
<dbReference type="InterPro" id="IPR024177">
    <property type="entry name" value="Biotin_synthase"/>
</dbReference>
<evidence type="ECO:0000256" key="14">
    <source>
        <dbReference type="ARBA" id="ARBA00057568"/>
    </source>
</evidence>
<dbReference type="STRING" id="1009370.ALO_06155"/>
<dbReference type="GO" id="GO:0004076">
    <property type="term" value="F:biotin synthase activity"/>
    <property type="evidence" value="ECO:0007669"/>
    <property type="project" value="UniProtKB-UniRule"/>
</dbReference>
<dbReference type="GO" id="GO:0005506">
    <property type="term" value="F:iron ion binding"/>
    <property type="evidence" value="ECO:0007669"/>
    <property type="project" value="UniProtKB-UniRule"/>
</dbReference>
<dbReference type="AlphaFoldDB" id="F7NGP3"/>
<dbReference type="InterPro" id="IPR002684">
    <property type="entry name" value="Biotin_synth/BioAB"/>
</dbReference>
<dbReference type="PIRSF" id="PIRSF001619">
    <property type="entry name" value="Biotin_synth"/>
    <property type="match status" value="1"/>
</dbReference>
<dbReference type="SFLD" id="SFLDG01060">
    <property type="entry name" value="BATS_domain_containing"/>
    <property type="match status" value="1"/>
</dbReference>
<evidence type="ECO:0000256" key="16">
    <source>
        <dbReference type="HAMAP-Rule" id="MF_01694"/>
    </source>
</evidence>
<evidence type="ECO:0000256" key="17">
    <source>
        <dbReference type="PIRSR" id="PIRSR001619-1"/>
    </source>
</evidence>
<dbReference type="PROSITE" id="PS51918">
    <property type="entry name" value="RADICAL_SAM"/>
    <property type="match status" value="1"/>
</dbReference>
<evidence type="ECO:0000256" key="6">
    <source>
        <dbReference type="ARBA" id="ARBA00022679"/>
    </source>
</evidence>
<dbReference type="SMART" id="SM00729">
    <property type="entry name" value="Elp3"/>
    <property type="match status" value="1"/>
</dbReference>
<comment type="pathway">
    <text evidence="1 16">Cofactor biosynthesis; biotin biosynthesis; biotin from 7,8-diaminononanoate: step 2/2.</text>
</comment>
<feature type="binding site" evidence="16 17">
    <location>
        <position position="67"/>
    </location>
    <ligand>
        <name>[4Fe-4S] cluster</name>
        <dbReference type="ChEBI" id="CHEBI:49883"/>
        <note>4Fe-4S-S-AdoMet</note>
    </ligand>
</feature>
<organism evidence="19 20">
    <name type="scientific">Acetonema longum DSM 6540</name>
    <dbReference type="NCBI Taxonomy" id="1009370"/>
    <lineage>
        <taxon>Bacteria</taxon>
        <taxon>Bacillati</taxon>
        <taxon>Bacillota</taxon>
        <taxon>Negativicutes</taxon>
        <taxon>Acetonemataceae</taxon>
        <taxon>Acetonema</taxon>
    </lineage>
</organism>
<evidence type="ECO:0000313" key="19">
    <source>
        <dbReference type="EMBL" id="EGO64847.1"/>
    </source>
</evidence>
<evidence type="ECO:0000256" key="2">
    <source>
        <dbReference type="ARBA" id="ARBA00010765"/>
    </source>
</evidence>
<dbReference type="Pfam" id="PF04055">
    <property type="entry name" value="Radical_SAM"/>
    <property type="match status" value="1"/>
</dbReference>
<gene>
    <name evidence="16" type="primary">bioB</name>
    <name evidence="19" type="ORF">ALO_06155</name>
</gene>
<feature type="binding site" evidence="16 17">
    <location>
        <position position="111"/>
    </location>
    <ligand>
        <name>[2Fe-2S] cluster</name>
        <dbReference type="ChEBI" id="CHEBI:190135"/>
    </ligand>
</feature>
<keyword evidence="10 16" id="KW-0093">Biotin biosynthesis</keyword>
<name>F7NGP3_9FIRM</name>
<dbReference type="HAMAP" id="MF_01694">
    <property type="entry name" value="BioB"/>
    <property type="match status" value="1"/>
</dbReference>
<dbReference type="eggNOG" id="COG0502">
    <property type="taxonomic scope" value="Bacteria"/>
</dbReference>
<dbReference type="NCBIfam" id="TIGR00433">
    <property type="entry name" value="bioB"/>
    <property type="match status" value="1"/>
</dbReference>
<feature type="binding site" evidence="16 17">
    <location>
        <position position="144"/>
    </location>
    <ligand>
        <name>[2Fe-2S] cluster</name>
        <dbReference type="ChEBI" id="CHEBI:190135"/>
    </ligand>
</feature>
<dbReference type="PANTHER" id="PTHR22976">
    <property type="entry name" value="BIOTIN SYNTHASE"/>
    <property type="match status" value="1"/>
</dbReference>
<comment type="catalytic activity">
    <reaction evidence="13 16">
        <text>(4R,5S)-dethiobiotin + (sulfur carrier)-SH + 2 reduced [2Fe-2S]-[ferredoxin] + 2 S-adenosyl-L-methionine = (sulfur carrier)-H + biotin + 2 5'-deoxyadenosine + 2 L-methionine + 2 oxidized [2Fe-2S]-[ferredoxin]</text>
        <dbReference type="Rhea" id="RHEA:22060"/>
        <dbReference type="Rhea" id="RHEA-COMP:10000"/>
        <dbReference type="Rhea" id="RHEA-COMP:10001"/>
        <dbReference type="Rhea" id="RHEA-COMP:14737"/>
        <dbReference type="Rhea" id="RHEA-COMP:14739"/>
        <dbReference type="ChEBI" id="CHEBI:17319"/>
        <dbReference type="ChEBI" id="CHEBI:29917"/>
        <dbReference type="ChEBI" id="CHEBI:33737"/>
        <dbReference type="ChEBI" id="CHEBI:33738"/>
        <dbReference type="ChEBI" id="CHEBI:57586"/>
        <dbReference type="ChEBI" id="CHEBI:57844"/>
        <dbReference type="ChEBI" id="CHEBI:59789"/>
        <dbReference type="ChEBI" id="CHEBI:64428"/>
        <dbReference type="ChEBI" id="CHEBI:149473"/>
        <dbReference type="EC" id="2.8.1.6"/>
    </reaction>
</comment>
<dbReference type="SFLD" id="SFLDG01278">
    <property type="entry name" value="biotin_synthase_like"/>
    <property type="match status" value="1"/>
</dbReference>
<dbReference type="PANTHER" id="PTHR22976:SF2">
    <property type="entry name" value="BIOTIN SYNTHASE, MITOCHONDRIAL"/>
    <property type="match status" value="1"/>
</dbReference>
<dbReference type="Pfam" id="PF06968">
    <property type="entry name" value="BATS"/>
    <property type="match status" value="1"/>
</dbReference>
<evidence type="ECO:0000256" key="11">
    <source>
        <dbReference type="ARBA" id="ARBA00023004"/>
    </source>
</evidence>
<dbReference type="OrthoDB" id="9786826at2"/>
<evidence type="ECO:0000256" key="8">
    <source>
        <dbReference type="ARBA" id="ARBA00022714"/>
    </source>
</evidence>
<feature type="binding site" evidence="16 17">
    <location>
        <position position="274"/>
    </location>
    <ligand>
        <name>[2Fe-2S] cluster</name>
        <dbReference type="ChEBI" id="CHEBI:190135"/>
    </ligand>
</feature>
<keyword evidence="9 16" id="KW-0479">Metal-binding</keyword>
<sequence>MKAKDIIALGEHILEGGSITYPEALQLTETEKPDIPLLAAYANKIRHQFSGDKVEMCGVINVRSGRCSEDCSYCAQSAFHTTQSPVYDLLSEEDILERARAAQRDGANRISLVTSGKGMEHDPDFPRILSGIRAVIRRTGLRVCANLGTLTAGQVQDLVNAGIKRYAHNLETSERYYPDVCSTHPYQERLRTVRAAKAAGLELCTGGIIGLGENWQDRIDLAFALREIDADSVPLNILNPIKGTALEGAIPLPALEIIQTFAIFRFILPGKIIRPAGGREINLRDLQGTLMLSGANGLIIGNYLTFSGRQAAHDFTMVQDAGMTAI</sequence>
<dbReference type="SMART" id="SM00876">
    <property type="entry name" value="BATS"/>
    <property type="match status" value="1"/>
</dbReference>
<keyword evidence="20" id="KW-1185">Reference proteome</keyword>
<accession>F7NGP3</accession>
<keyword evidence="7 16" id="KW-0949">S-adenosyl-L-methionine</keyword>
<dbReference type="EC" id="2.8.1.6" evidence="4 16"/>
<dbReference type="GO" id="GO:0009102">
    <property type="term" value="P:biotin biosynthetic process"/>
    <property type="evidence" value="ECO:0007669"/>
    <property type="project" value="UniProtKB-UniRule"/>
</dbReference>
<dbReference type="GO" id="GO:0051537">
    <property type="term" value="F:2 iron, 2 sulfur cluster binding"/>
    <property type="evidence" value="ECO:0007669"/>
    <property type="project" value="UniProtKB-KW"/>
</dbReference>
<evidence type="ECO:0000256" key="10">
    <source>
        <dbReference type="ARBA" id="ARBA00022756"/>
    </source>
</evidence>
<dbReference type="InterPro" id="IPR058240">
    <property type="entry name" value="rSAM_sf"/>
</dbReference>
<evidence type="ECO:0000259" key="18">
    <source>
        <dbReference type="PROSITE" id="PS51918"/>
    </source>
</evidence>
<dbReference type="SUPFAM" id="SSF102114">
    <property type="entry name" value="Radical SAM enzymes"/>
    <property type="match status" value="1"/>
</dbReference>
<evidence type="ECO:0000256" key="4">
    <source>
        <dbReference type="ARBA" id="ARBA00012236"/>
    </source>
</evidence>
<evidence type="ECO:0000256" key="12">
    <source>
        <dbReference type="ARBA" id="ARBA00023014"/>
    </source>
</evidence>
<dbReference type="CDD" id="cd01335">
    <property type="entry name" value="Radical_SAM"/>
    <property type="match status" value="1"/>
</dbReference>
<comment type="cofactor">
    <cofactor evidence="16 17">
        <name>[4Fe-4S] cluster</name>
        <dbReference type="ChEBI" id="CHEBI:49883"/>
    </cofactor>
    <text evidence="16 17">Binds 1 [4Fe-4S] cluster. The cluster is coordinated with 3 cysteines and an exchangeable S-adenosyl-L-methionine.</text>
</comment>
<keyword evidence="12 16" id="KW-0411">Iron-sulfur</keyword>
<evidence type="ECO:0000256" key="1">
    <source>
        <dbReference type="ARBA" id="ARBA00004942"/>
    </source>
</evidence>
<comment type="subunit">
    <text evidence="3 16">Homodimer.</text>
</comment>